<feature type="signal peptide" evidence="6">
    <location>
        <begin position="1"/>
        <end position="38"/>
    </location>
</feature>
<dbReference type="Gene3D" id="1.10.530.10">
    <property type="match status" value="1"/>
</dbReference>
<dbReference type="SUPFAM" id="SSF53955">
    <property type="entry name" value="Lysozyme-like"/>
    <property type="match status" value="1"/>
</dbReference>
<dbReference type="InterPro" id="IPR036505">
    <property type="entry name" value="Amidase/PGRP_sf"/>
</dbReference>
<dbReference type="EC" id="3.5.1.28" evidence="2"/>
<dbReference type="SUPFAM" id="SSF55846">
    <property type="entry name" value="N-acetylmuramoyl-L-alanine amidase-like"/>
    <property type="match status" value="1"/>
</dbReference>
<comment type="caution">
    <text evidence="8">The sequence shown here is derived from an EMBL/GenBank/DDBJ whole genome shotgun (WGS) entry which is preliminary data.</text>
</comment>
<evidence type="ECO:0000256" key="1">
    <source>
        <dbReference type="ARBA" id="ARBA00001561"/>
    </source>
</evidence>
<reference evidence="8 9" key="1">
    <citation type="journal article" date="2019" name="Int. J. Syst. Evol. Microbiol.">
        <title>The Global Catalogue of Microorganisms (GCM) 10K type strain sequencing project: providing services to taxonomists for standard genome sequencing and annotation.</title>
        <authorList>
            <consortium name="The Broad Institute Genomics Platform"/>
            <consortium name="The Broad Institute Genome Sequencing Center for Infectious Disease"/>
            <person name="Wu L."/>
            <person name="Ma J."/>
        </authorList>
    </citation>
    <scope>NUCLEOTIDE SEQUENCE [LARGE SCALE GENOMIC DNA]</scope>
    <source>
        <strain evidence="8 9">JCM 6307</strain>
    </source>
</reference>
<feature type="domain" description="N-acetylmuramoyl-L-alanine amidase" evidence="7">
    <location>
        <begin position="258"/>
        <end position="386"/>
    </location>
</feature>
<evidence type="ECO:0000313" key="9">
    <source>
        <dbReference type="Proteomes" id="UP001501358"/>
    </source>
</evidence>
<dbReference type="RefSeq" id="WP_344381117.1">
    <property type="nucleotide sequence ID" value="NZ_BAAATA010000001.1"/>
</dbReference>
<dbReference type="InterPro" id="IPR051206">
    <property type="entry name" value="NAMLAA_amidase_2"/>
</dbReference>
<dbReference type="InterPro" id="IPR023346">
    <property type="entry name" value="Lysozyme-like_dom_sf"/>
</dbReference>
<dbReference type="Gene3D" id="3.40.80.10">
    <property type="entry name" value="Peptidoglycan recognition protein-like"/>
    <property type="match status" value="1"/>
</dbReference>
<organism evidence="8 9">
    <name type="scientific">Streptomyces thermolineatus</name>
    <dbReference type="NCBI Taxonomy" id="44033"/>
    <lineage>
        <taxon>Bacteria</taxon>
        <taxon>Bacillati</taxon>
        <taxon>Actinomycetota</taxon>
        <taxon>Actinomycetes</taxon>
        <taxon>Kitasatosporales</taxon>
        <taxon>Streptomycetaceae</taxon>
        <taxon>Streptomyces</taxon>
    </lineage>
</organism>
<feature type="region of interest" description="Disordered" evidence="5">
    <location>
        <begin position="219"/>
        <end position="242"/>
    </location>
</feature>
<feature type="compositionally biased region" description="Low complexity" evidence="5">
    <location>
        <begin position="37"/>
        <end position="61"/>
    </location>
</feature>
<dbReference type="PANTHER" id="PTHR30417">
    <property type="entry name" value="N-ACETYLMURAMOYL-L-ALANINE AMIDASE AMID"/>
    <property type="match status" value="1"/>
</dbReference>
<evidence type="ECO:0000256" key="6">
    <source>
        <dbReference type="SAM" id="SignalP"/>
    </source>
</evidence>
<evidence type="ECO:0000256" key="3">
    <source>
        <dbReference type="ARBA" id="ARBA00022801"/>
    </source>
</evidence>
<comment type="catalytic activity">
    <reaction evidence="1">
        <text>Hydrolyzes the link between N-acetylmuramoyl residues and L-amino acid residues in certain cell-wall glycopeptides.</text>
        <dbReference type="EC" id="3.5.1.28"/>
    </reaction>
</comment>
<evidence type="ECO:0000256" key="2">
    <source>
        <dbReference type="ARBA" id="ARBA00011901"/>
    </source>
</evidence>
<dbReference type="Proteomes" id="UP001501358">
    <property type="component" value="Unassembled WGS sequence"/>
</dbReference>
<gene>
    <name evidence="8" type="ORF">GCM10010406_01290</name>
</gene>
<keyword evidence="9" id="KW-1185">Reference proteome</keyword>
<keyword evidence="3" id="KW-0378">Hydrolase</keyword>
<accession>A0ABN3KTB5</accession>
<dbReference type="PANTHER" id="PTHR30417:SF1">
    <property type="entry name" value="N-ACETYLMURAMOYL-L-ALANINE AMIDASE AMID"/>
    <property type="match status" value="1"/>
</dbReference>
<dbReference type="InterPro" id="IPR002502">
    <property type="entry name" value="Amidase_domain"/>
</dbReference>
<evidence type="ECO:0000256" key="5">
    <source>
        <dbReference type="SAM" id="MobiDB-lite"/>
    </source>
</evidence>
<evidence type="ECO:0000313" key="8">
    <source>
        <dbReference type="EMBL" id="GAA2469643.1"/>
    </source>
</evidence>
<keyword evidence="6" id="KW-0732">Signal</keyword>
<keyword evidence="4" id="KW-0961">Cell wall biogenesis/degradation</keyword>
<evidence type="ECO:0000259" key="7">
    <source>
        <dbReference type="SMART" id="SM00644"/>
    </source>
</evidence>
<feature type="chain" id="PRO_5047440308" description="N-acetylmuramoyl-L-alanine amidase" evidence="6">
    <location>
        <begin position="39"/>
        <end position="487"/>
    </location>
</feature>
<dbReference type="CDD" id="cd06583">
    <property type="entry name" value="PGRP"/>
    <property type="match status" value="1"/>
</dbReference>
<sequence length="487" mass="52197">MTAAIGRRFEPSRRPRWAAALCAAVTAALALTAQPATAAPPDAGTRGTAARDAAARNADAAQGPVGRAFSRAAAEFDVPRDLLVAVGYGETHLDDHDGEPSHAGGYGVMHLVSVPGNRVLERAARATGETVSELKHDTAANIRGGAAVLRAHADAAGLDASDRNRPGAWYPAVVRYGGATEDRTARLYADTVYEIMAEGVLARLDGDELLHTRARKTEPERGRYEDVPEGFGGEGASEGEVGAQSTDYPAALWNPAYSGNYTVGRTSAINKVVVHVTQGSYAGAISWFQNPSAQVSAHYVIRSSDGQITQSVRNKDTAWHARSANSSSLGIEHEGYVTNPSWFTDAMYRASAALTRHLCDQYGIPKDRLHILGHNELPDNDHTDPGQYWDWAYYMQLVRGDGNVSDKTFTTWGSGVNVRSAPNTTSTAVASLAGPTTVRVRCQVRGQLVTYQGYTNDAWAYLPDYGGYISNIFVNTPESWLPGVPTC</sequence>
<dbReference type="SMART" id="SM00644">
    <property type="entry name" value="Ami_2"/>
    <property type="match status" value="1"/>
</dbReference>
<dbReference type="EMBL" id="BAAATA010000001">
    <property type="protein sequence ID" value="GAA2469643.1"/>
    <property type="molecule type" value="Genomic_DNA"/>
</dbReference>
<proteinExistence type="predicted"/>
<protein>
    <recommendedName>
        <fullName evidence="2">N-acetylmuramoyl-L-alanine amidase</fullName>
        <ecNumber evidence="2">3.5.1.28</ecNumber>
    </recommendedName>
</protein>
<name>A0ABN3KTB5_9ACTN</name>
<evidence type="ECO:0000256" key="4">
    <source>
        <dbReference type="ARBA" id="ARBA00023316"/>
    </source>
</evidence>
<dbReference type="Pfam" id="PF01510">
    <property type="entry name" value="Amidase_2"/>
    <property type="match status" value="1"/>
</dbReference>
<feature type="region of interest" description="Disordered" evidence="5">
    <location>
        <begin position="37"/>
        <end position="64"/>
    </location>
</feature>